<dbReference type="AlphaFoldDB" id="A0A8X6YF11"/>
<comment type="caution">
    <text evidence="2">The sequence shown here is derived from an EMBL/GenBank/DDBJ whole genome shotgun (WGS) entry which is preliminary data.</text>
</comment>
<protein>
    <submittedName>
        <fullName evidence="2">Uncharacterized protein</fullName>
    </submittedName>
</protein>
<keyword evidence="3" id="KW-1185">Reference proteome</keyword>
<sequence>MKFILILFFAVLAIASAQRRIRVLHPSHRLHRVADKDHYYASLGRGDVSSYSRSHVSRNLGRLGGYRETHVSGDRFNNSNESTPNRKLTKLFEEPETSGMYILMPIEWVADSHRNGKLK</sequence>
<keyword evidence="1" id="KW-0732">Signal</keyword>
<dbReference type="Proteomes" id="UP000886998">
    <property type="component" value="Unassembled WGS sequence"/>
</dbReference>
<evidence type="ECO:0000256" key="1">
    <source>
        <dbReference type="SAM" id="SignalP"/>
    </source>
</evidence>
<evidence type="ECO:0000313" key="3">
    <source>
        <dbReference type="Proteomes" id="UP000886998"/>
    </source>
</evidence>
<dbReference type="OrthoDB" id="10405181at2759"/>
<name>A0A8X6YF11_9ARAC</name>
<feature type="signal peptide" evidence="1">
    <location>
        <begin position="1"/>
        <end position="17"/>
    </location>
</feature>
<evidence type="ECO:0000313" key="2">
    <source>
        <dbReference type="EMBL" id="GFY69452.1"/>
    </source>
</evidence>
<reference evidence="2" key="1">
    <citation type="submission" date="2020-08" db="EMBL/GenBank/DDBJ databases">
        <title>Multicomponent nature underlies the extraordinary mechanical properties of spider dragline silk.</title>
        <authorList>
            <person name="Kono N."/>
            <person name="Nakamura H."/>
            <person name="Mori M."/>
            <person name="Yoshida Y."/>
            <person name="Ohtoshi R."/>
            <person name="Malay A.D."/>
            <person name="Moran D.A.P."/>
            <person name="Tomita M."/>
            <person name="Numata K."/>
            <person name="Arakawa K."/>
        </authorList>
    </citation>
    <scope>NUCLEOTIDE SEQUENCE</scope>
</reference>
<feature type="chain" id="PRO_5036471747" evidence="1">
    <location>
        <begin position="18"/>
        <end position="119"/>
    </location>
</feature>
<gene>
    <name evidence="2" type="ORF">TNIN_195931</name>
</gene>
<proteinExistence type="predicted"/>
<accession>A0A8X6YF11</accession>
<organism evidence="2 3">
    <name type="scientific">Trichonephila inaurata madagascariensis</name>
    <dbReference type="NCBI Taxonomy" id="2747483"/>
    <lineage>
        <taxon>Eukaryota</taxon>
        <taxon>Metazoa</taxon>
        <taxon>Ecdysozoa</taxon>
        <taxon>Arthropoda</taxon>
        <taxon>Chelicerata</taxon>
        <taxon>Arachnida</taxon>
        <taxon>Araneae</taxon>
        <taxon>Araneomorphae</taxon>
        <taxon>Entelegynae</taxon>
        <taxon>Araneoidea</taxon>
        <taxon>Nephilidae</taxon>
        <taxon>Trichonephila</taxon>
        <taxon>Trichonephila inaurata</taxon>
    </lineage>
</organism>
<dbReference type="EMBL" id="BMAV01017623">
    <property type="protein sequence ID" value="GFY69452.1"/>
    <property type="molecule type" value="Genomic_DNA"/>
</dbReference>